<dbReference type="GO" id="GO:0046872">
    <property type="term" value="F:metal ion binding"/>
    <property type="evidence" value="ECO:0007669"/>
    <property type="project" value="UniProtKB-KW"/>
</dbReference>
<dbReference type="AlphaFoldDB" id="M2XD60"/>
<accession>M2XD60</accession>
<dbReference type="InterPro" id="IPR039261">
    <property type="entry name" value="FNR_nucleotide-bd"/>
</dbReference>
<feature type="domain" description="Globin" evidence="15">
    <location>
        <begin position="12"/>
        <end position="153"/>
    </location>
</feature>
<protein>
    <recommendedName>
        <fullName evidence="3">nitric oxide dioxygenase</fullName>
        <ecNumber evidence="3">1.14.12.17</ecNumber>
    </recommendedName>
</protein>
<evidence type="ECO:0000313" key="17">
    <source>
        <dbReference type="EMBL" id="EME36996.1"/>
    </source>
</evidence>
<comment type="catalytic activity">
    <reaction evidence="12">
        <text>2 nitric oxide + NADH + 2 O2 = 2 nitrate + NAD(+) + H(+)</text>
        <dbReference type="Rhea" id="RHEA:19469"/>
        <dbReference type="ChEBI" id="CHEBI:15378"/>
        <dbReference type="ChEBI" id="CHEBI:15379"/>
        <dbReference type="ChEBI" id="CHEBI:16480"/>
        <dbReference type="ChEBI" id="CHEBI:17632"/>
        <dbReference type="ChEBI" id="CHEBI:57540"/>
        <dbReference type="ChEBI" id="CHEBI:57945"/>
        <dbReference type="EC" id="1.14.12.17"/>
    </reaction>
</comment>
<dbReference type="PROSITE" id="PS51384">
    <property type="entry name" value="FAD_FR"/>
    <property type="match status" value="1"/>
</dbReference>
<comment type="similarity">
    <text evidence="14">Belongs to the globin family.</text>
</comment>
<keyword evidence="8" id="KW-0521">NADP</keyword>
<dbReference type="SUPFAM" id="SSF46458">
    <property type="entry name" value="Globin-like"/>
    <property type="match status" value="1"/>
</dbReference>
<dbReference type="Gene3D" id="1.10.490.10">
    <property type="entry name" value="Globins"/>
    <property type="match status" value="1"/>
</dbReference>
<dbReference type="GO" id="GO:0020037">
    <property type="term" value="F:heme binding"/>
    <property type="evidence" value="ECO:0007669"/>
    <property type="project" value="InterPro"/>
</dbReference>
<evidence type="ECO:0000256" key="14">
    <source>
        <dbReference type="RuleBase" id="RU000356"/>
    </source>
</evidence>
<keyword evidence="11" id="KW-0520">NAD</keyword>
<keyword evidence="7" id="KW-0479">Metal-binding</keyword>
<dbReference type="PRINTS" id="PR00409">
    <property type="entry name" value="PHDIOXRDTASE"/>
</dbReference>
<dbReference type="EC" id="1.14.12.17" evidence="3"/>
<dbReference type="InterPro" id="IPR001433">
    <property type="entry name" value="OxRdtase_FAD/NAD-bd"/>
</dbReference>
<evidence type="ECO:0000256" key="8">
    <source>
        <dbReference type="ARBA" id="ARBA00022857"/>
    </source>
</evidence>
<keyword evidence="5 14" id="KW-0561">Oxygen transport</keyword>
<dbReference type="PROSITE" id="PS01033">
    <property type="entry name" value="GLOBIN"/>
    <property type="match status" value="1"/>
</dbReference>
<dbReference type="InterPro" id="IPR009050">
    <property type="entry name" value="Globin-like_sf"/>
</dbReference>
<keyword evidence="4 14" id="KW-0349">Heme</keyword>
<dbReference type="GO" id="GO:0005344">
    <property type="term" value="F:oxygen carrier activity"/>
    <property type="evidence" value="ECO:0007669"/>
    <property type="project" value="UniProtKB-KW"/>
</dbReference>
<dbReference type="InterPro" id="IPR017938">
    <property type="entry name" value="Riboflavin_synthase-like_b-brl"/>
</dbReference>
<evidence type="ECO:0000256" key="6">
    <source>
        <dbReference type="ARBA" id="ARBA00022714"/>
    </source>
</evidence>
<evidence type="ECO:0000256" key="12">
    <source>
        <dbReference type="ARBA" id="ARBA00048649"/>
    </source>
</evidence>
<dbReference type="Gene3D" id="3.40.50.80">
    <property type="entry name" value="Nucleotide-binding domain of ferredoxin-NADP reductase (FNR) module"/>
    <property type="match status" value="1"/>
</dbReference>
<dbReference type="GO" id="GO:0051537">
    <property type="term" value="F:2 iron, 2 sulfur cluster binding"/>
    <property type="evidence" value="ECO:0007669"/>
    <property type="project" value="UniProtKB-KW"/>
</dbReference>
<sequence>MGRSRAQEEEPMLSESARPLIEATAPVIAERLPDIAPKFYQSMFEAEPQLIEEGIFSRANQRTGEQPLALAGSVVAFATHILNHPESYPDELLSRVAHKHTSLGIVEGQYPIVEKHLLGAIADDLGDALTPEIAAAWTEVYWLMADALIKLEKGLYSEQANDNVFNEFTLVDKRETSEGTYVLTYEPADDTPMTDAVAGQYVSIKVRLPEGIEQSRQFTLIPVDNPRQRRLAVKQDMDGEVSPVVTAMEVGSTVKLSNPYGDVVLTGSTAPLVLISSGIGVTPMVAFLDRLVAEGSQRQVTAFRVDSSDAAAPLLEEQKALIEKLPEARFERWTVEEGEADHIGRADFGAQGVDAGAEVYLCGSLDFMKETRSALIGAGIPGKQIRYEIFGPDLWMLHDDAVEYHADAE</sequence>
<dbReference type="InterPro" id="IPR017927">
    <property type="entry name" value="FAD-bd_FR_type"/>
</dbReference>
<evidence type="ECO:0000256" key="1">
    <source>
        <dbReference type="ARBA" id="ARBA00001970"/>
    </source>
</evidence>
<evidence type="ECO:0000256" key="2">
    <source>
        <dbReference type="ARBA" id="ARBA00006401"/>
    </source>
</evidence>
<gene>
    <name evidence="17" type="ORF">C884_02356</name>
</gene>
<evidence type="ECO:0000256" key="10">
    <source>
        <dbReference type="ARBA" id="ARBA00023014"/>
    </source>
</evidence>
<evidence type="ECO:0000256" key="7">
    <source>
        <dbReference type="ARBA" id="ARBA00022723"/>
    </source>
</evidence>
<evidence type="ECO:0000256" key="5">
    <source>
        <dbReference type="ARBA" id="ARBA00022621"/>
    </source>
</evidence>
<dbReference type="GO" id="GO:0071949">
    <property type="term" value="F:FAD binding"/>
    <property type="evidence" value="ECO:0007669"/>
    <property type="project" value="TreeGrafter"/>
</dbReference>
<dbReference type="GO" id="GO:0019825">
    <property type="term" value="F:oxygen binding"/>
    <property type="evidence" value="ECO:0007669"/>
    <property type="project" value="InterPro"/>
</dbReference>
<dbReference type="InterPro" id="IPR012292">
    <property type="entry name" value="Globin/Proto"/>
</dbReference>
<dbReference type="Pfam" id="PF00970">
    <property type="entry name" value="FAD_binding_6"/>
    <property type="match status" value="1"/>
</dbReference>
<dbReference type="EMBL" id="ANHZ02000007">
    <property type="protein sequence ID" value="EME36996.1"/>
    <property type="molecule type" value="Genomic_DNA"/>
</dbReference>
<organism evidence="17 18">
    <name type="scientific">Kocuria palustris PEL</name>
    <dbReference type="NCBI Taxonomy" id="1236550"/>
    <lineage>
        <taxon>Bacteria</taxon>
        <taxon>Bacillati</taxon>
        <taxon>Actinomycetota</taxon>
        <taxon>Actinomycetes</taxon>
        <taxon>Micrococcales</taxon>
        <taxon>Micrococcaceae</taxon>
        <taxon>Kocuria</taxon>
    </lineage>
</organism>
<dbReference type="SUPFAM" id="SSF63380">
    <property type="entry name" value="Riboflavin synthase domain-like"/>
    <property type="match status" value="1"/>
</dbReference>
<keyword evidence="18" id="KW-1185">Reference proteome</keyword>
<keyword evidence="9" id="KW-0408">Iron</keyword>
<dbReference type="GO" id="GO:0071500">
    <property type="term" value="P:cellular response to nitrosative stress"/>
    <property type="evidence" value="ECO:0007669"/>
    <property type="project" value="TreeGrafter"/>
</dbReference>
<dbReference type="InterPro" id="IPR008333">
    <property type="entry name" value="Cbr1-like_FAD-bd_dom"/>
</dbReference>
<dbReference type="GO" id="GO:0046210">
    <property type="term" value="P:nitric oxide catabolic process"/>
    <property type="evidence" value="ECO:0007669"/>
    <property type="project" value="TreeGrafter"/>
</dbReference>
<proteinExistence type="inferred from homology"/>
<dbReference type="Gene3D" id="2.40.30.10">
    <property type="entry name" value="Translation factors"/>
    <property type="match status" value="1"/>
</dbReference>
<evidence type="ECO:0000256" key="3">
    <source>
        <dbReference type="ARBA" id="ARBA00012229"/>
    </source>
</evidence>
<evidence type="ECO:0000256" key="4">
    <source>
        <dbReference type="ARBA" id="ARBA00022617"/>
    </source>
</evidence>
<evidence type="ECO:0000256" key="9">
    <source>
        <dbReference type="ARBA" id="ARBA00023004"/>
    </source>
</evidence>
<name>M2XD60_9MICC</name>
<dbReference type="PANTHER" id="PTHR43396">
    <property type="entry name" value="FLAVOHEMOPROTEIN"/>
    <property type="match status" value="1"/>
</dbReference>
<evidence type="ECO:0000313" key="18">
    <source>
        <dbReference type="Proteomes" id="UP000009877"/>
    </source>
</evidence>
<evidence type="ECO:0000256" key="11">
    <source>
        <dbReference type="ARBA" id="ARBA00023027"/>
    </source>
</evidence>
<comment type="cofactor">
    <cofactor evidence="1">
        <name>heme b</name>
        <dbReference type="ChEBI" id="CHEBI:60344"/>
    </cofactor>
</comment>
<keyword evidence="10" id="KW-0411">Iron-sulfur</keyword>
<feature type="domain" description="FAD-binding FR-type" evidence="16">
    <location>
        <begin position="163"/>
        <end position="266"/>
    </location>
</feature>
<comment type="caution">
    <text evidence="17">The sequence shown here is derived from an EMBL/GenBank/DDBJ whole genome shotgun (WGS) entry which is preliminary data.</text>
</comment>
<evidence type="ECO:0000259" key="15">
    <source>
        <dbReference type="PROSITE" id="PS01033"/>
    </source>
</evidence>
<dbReference type="SUPFAM" id="SSF52343">
    <property type="entry name" value="Ferredoxin reductase-like, C-terminal NADP-linked domain"/>
    <property type="match status" value="1"/>
</dbReference>
<dbReference type="Pfam" id="PF00175">
    <property type="entry name" value="NAD_binding_1"/>
    <property type="match status" value="1"/>
</dbReference>
<evidence type="ECO:0000256" key="13">
    <source>
        <dbReference type="ARBA" id="ARBA00049433"/>
    </source>
</evidence>
<dbReference type="Proteomes" id="UP000009877">
    <property type="component" value="Unassembled WGS sequence"/>
</dbReference>
<evidence type="ECO:0000259" key="16">
    <source>
        <dbReference type="PROSITE" id="PS51384"/>
    </source>
</evidence>
<dbReference type="Pfam" id="PF00042">
    <property type="entry name" value="Globin"/>
    <property type="match status" value="1"/>
</dbReference>
<keyword evidence="14" id="KW-0813">Transport</keyword>
<dbReference type="GO" id="GO:0008941">
    <property type="term" value="F:nitric oxide dioxygenase NAD(P)H activity"/>
    <property type="evidence" value="ECO:0007669"/>
    <property type="project" value="UniProtKB-EC"/>
</dbReference>
<dbReference type="InterPro" id="IPR000971">
    <property type="entry name" value="Globin"/>
</dbReference>
<comment type="catalytic activity">
    <reaction evidence="13">
        <text>2 nitric oxide + NADPH + 2 O2 = 2 nitrate + NADP(+) + H(+)</text>
        <dbReference type="Rhea" id="RHEA:19465"/>
        <dbReference type="ChEBI" id="CHEBI:15378"/>
        <dbReference type="ChEBI" id="CHEBI:15379"/>
        <dbReference type="ChEBI" id="CHEBI:16480"/>
        <dbReference type="ChEBI" id="CHEBI:17632"/>
        <dbReference type="ChEBI" id="CHEBI:57783"/>
        <dbReference type="ChEBI" id="CHEBI:58349"/>
        <dbReference type="EC" id="1.14.12.17"/>
    </reaction>
</comment>
<dbReference type="STRING" id="71999.KPaMU14_00080"/>
<reference evidence="17 18" key="1">
    <citation type="journal article" date="2014" name="Genome Announc.">
        <title>Draft Genome Sequence of Kocuria palustris PEL.</title>
        <authorList>
            <person name="Sharma G."/>
            <person name="Khatri I."/>
            <person name="Subramanian S."/>
        </authorList>
    </citation>
    <scope>NUCLEOTIDE SEQUENCE [LARGE SCALE GENOMIC DNA]</scope>
    <source>
        <strain evidence="17 18">PEL</strain>
    </source>
</reference>
<dbReference type="PANTHER" id="PTHR43396:SF3">
    <property type="entry name" value="FLAVOHEMOPROTEIN"/>
    <property type="match status" value="1"/>
</dbReference>
<keyword evidence="6" id="KW-0001">2Fe-2S</keyword>
<comment type="similarity">
    <text evidence="2">In the C-terminal section; belongs to the flavoprotein pyridine nucleotide cytochrome reductase family.</text>
</comment>